<comment type="caution">
    <text evidence="2">The sequence shown here is derived from an EMBL/GenBank/DDBJ whole genome shotgun (WGS) entry which is preliminary data.</text>
</comment>
<dbReference type="Pfam" id="PF12660">
    <property type="entry name" value="zf-TFIIIC"/>
    <property type="match status" value="1"/>
</dbReference>
<evidence type="ECO:0000313" key="2">
    <source>
        <dbReference type="EMBL" id="KAK5256413.1"/>
    </source>
</evidence>
<proteinExistence type="predicted"/>
<dbReference type="Proteomes" id="UP001357485">
    <property type="component" value="Unassembled WGS sequence"/>
</dbReference>
<name>A0ABR0LY53_9PEZI</name>
<feature type="domain" description="Transcription factor IIIC putative zinc-finger" evidence="1">
    <location>
        <begin position="136"/>
        <end position="265"/>
    </location>
</feature>
<gene>
    <name evidence="2" type="ORF">LTR16_003318</name>
</gene>
<sequence length="267" mass="28870">MHELPLPPQYSERRYDEPRVTIKCGNTTVNPVVAKANYRERDTSQSVTWPRWARNNTLVKDAAPSPKPLDLDIAAKLTDVVVSLSSEVLASLCKSDKRSGIILRVYSMVRAMTRQTLGDGTIQDSELGIGKENGDSEHCEVCGAVIDFESLISARCANGHQFIRCALTFLAIQAPGISKFCGLCGIQYLNDSILQEDVEIAPASLSQPSNGIDEDGQTLKDALNAEDGGVEQIVTEGKQGANKIATLARILFATCDVCVYCGGKYVG</sequence>
<dbReference type="EMBL" id="JAVRRA010008542">
    <property type="protein sequence ID" value="KAK5256413.1"/>
    <property type="molecule type" value="Genomic_DNA"/>
</dbReference>
<organism evidence="2 3">
    <name type="scientific">Cryomyces antarcticus</name>
    <dbReference type="NCBI Taxonomy" id="329879"/>
    <lineage>
        <taxon>Eukaryota</taxon>
        <taxon>Fungi</taxon>
        <taxon>Dikarya</taxon>
        <taxon>Ascomycota</taxon>
        <taxon>Pezizomycotina</taxon>
        <taxon>Dothideomycetes</taxon>
        <taxon>Dothideomycetes incertae sedis</taxon>
        <taxon>Cryomyces</taxon>
    </lineage>
</organism>
<protein>
    <recommendedName>
        <fullName evidence="1">Transcription factor IIIC putative zinc-finger domain-containing protein</fullName>
    </recommendedName>
</protein>
<keyword evidence="3" id="KW-1185">Reference proteome</keyword>
<dbReference type="InterPro" id="IPR024764">
    <property type="entry name" value="TFIIIC_Znf"/>
</dbReference>
<dbReference type="InterPro" id="IPR044230">
    <property type="entry name" value="GTF3C4"/>
</dbReference>
<accession>A0ABR0LY53</accession>
<evidence type="ECO:0000313" key="3">
    <source>
        <dbReference type="Proteomes" id="UP001357485"/>
    </source>
</evidence>
<evidence type="ECO:0000259" key="1">
    <source>
        <dbReference type="Pfam" id="PF12660"/>
    </source>
</evidence>
<dbReference type="PANTHER" id="PTHR15496">
    <property type="entry name" value="GENERAL TRANSCRIPTION FACTOR 3C POLYPEPTIDE 4 FAMILY"/>
    <property type="match status" value="1"/>
</dbReference>
<dbReference type="PANTHER" id="PTHR15496:SF2">
    <property type="entry name" value="GENERAL TRANSCRIPTION FACTOR 3C POLYPEPTIDE 4"/>
    <property type="match status" value="1"/>
</dbReference>
<reference evidence="2 3" key="1">
    <citation type="submission" date="2023-08" db="EMBL/GenBank/DDBJ databases">
        <title>Black Yeasts Isolated from many extreme environments.</title>
        <authorList>
            <person name="Coleine C."/>
            <person name="Stajich J.E."/>
            <person name="Selbmann L."/>
        </authorList>
    </citation>
    <scope>NUCLEOTIDE SEQUENCE [LARGE SCALE GENOMIC DNA]</scope>
    <source>
        <strain evidence="2 3">CCFEE 536</strain>
    </source>
</reference>